<dbReference type="OrthoDB" id="2906425at2759"/>
<name>A0A165KXK3_EXIGL</name>
<dbReference type="Pfam" id="PF01636">
    <property type="entry name" value="APH"/>
    <property type="match status" value="1"/>
</dbReference>
<feature type="domain" description="Aminoglycoside phosphotransferase" evidence="1">
    <location>
        <begin position="90"/>
        <end position="332"/>
    </location>
</feature>
<accession>A0A165KXK3</accession>
<proteinExistence type="predicted"/>
<dbReference type="PANTHER" id="PTHR21310">
    <property type="entry name" value="AMINOGLYCOSIDE PHOSPHOTRANSFERASE-RELATED-RELATED"/>
    <property type="match status" value="1"/>
</dbReference>
<dbReference type="AlphaFoldDB" id="A0A165KXK3"/>
<dbReference type="EMBL" id="KV425935">
    <property type="protein sequence ID" value="KZV97048.1"/>
    <property type="molecule type" value="Genomic_DNA"/>
</dbReference>
<organism evidence="2 3">
    <name type="scientific">Exidia glandulosa HHB12029</name>
    <dbReference type="NCBI Taxonomy" id="1314781"/>
    <lineage>
        <taxon>Eukaryota</taxon>
        <taxon>Fungi</taxon>
        <taxon>Dikarya</taxon>
        <taxon>Basidiomycota</taxon>
        <taxon>Agaricomycotina</taxon>
        <taxon>Agaricomycetes</taxon>
        <taxon>Auriculariales</taxon>
        <taxon>Exidiaceae</taxon>
        <taxon>Exidia</taxon>
    </lineage>
</organism>
<dbReference type="Proteomes" id="UP000077266">
    <property type="component" value="Unassembled WGS sequence"/>
</dbReference>
<evidence type="ECO:0000313" key="3">
    <source>
        <dbReference type="Proteomes" id="UP000077266"/>
    </source>
</evidence>
<protein>
    <recommendedName>
        <fullName evidence="1">Aminoglycoside phosphotransferase domain-containing protein</fullName>
    </recommendedName>
</protein>
<reference evidence="2 3" key="1">
    <citation type="journal article" date="2016" name="Mol. Biol. Evol.">
        <title>Comparative Genomics of Early-Diverging Mushroom-Forming Fungi Provides Insights into the Origins of Lignocellulose Decay Capabilities.</title>
        <authorList>
            <person name="Nagy L.G."/>
            <person name="Riley R."/>
            <person name="Tritt A."/>
            <person name="Adam C."/>
            <person name="Daum C."/>
            <person name="Floudas D."/>
            <person name="Sun H."/>
            <person name="Yadav J.S."/>
            <person name="Pangilinan J."/>
            <person name="Larsson K.H."/>
            <person name="Matsuura K."/>
            <person name="Barry K."/>
            <person name="Labutti K."/>
            <person name="Kuo R."/>
            <person name="Ohm R.A."/>
            <person name="Bhattacharya S.S."/>
            <person name="Shirouzu T."/>
            <person name="Yoshinaga Y."/>
            <person name="Martin F.M."/>
            <person name="Grigoriev I.V."/>
            <person name="Hibbett D.S."/>
        </authorList>
    </citation>
    <scope>NUCLEOTIDE SEQUENCE [LARGE SCALE GENOMIC DNA]</scope>
    <source>
        <strain evidence="2 3">HHB12029</strain>
    </source>
</reference>
<dbReference type="PANTHER" id="PTHR21310:SF15">
    <property type="entry name" value="AMINOGLYCOSIDE PHOSPHOTRANSFERASE DOMAIN-CONTAINING PROTEIN"/>
    <property type="match status" value="1"/>
</dbReference>
<gene>
    <name evidence="2" type="ORF">EXIGLDRAFT_764800</name>
</gene>
<evidence type="ECO:0000259" key="1">
    <source>
        <dbReference type="Pfam" id="PF01636"/>
    </source>
</evidence>
<evidence type="ECO:0000313" key="2">
    <source>
        <dbReference type="EMBL" id="KZV97048.1"/>
    </source>
</evidence>
<sequence>MRPSDTWQSPAELGDVRFSASKVWPTLPFDAIERLAAATRSPPVHCVANRNKYSSGQYNVAIELAFDDDVVWIARLWTNHDEESLLSAEETSRRLSCEVATLKLVKERTTIPVPTVFAYSVTDKNPLGWPYVFMSPLPGRSAEDLGISSPDDDFAIPPEKAEVFKTYCASMAAIQLQLSEISFDRIGSVYLGDHQDSFVIGPDVRTGIMPCASEGAYYAALCDKLIKDVLMDVDEEVQDDALFGVWIYSLLTATISRSRDMSGSYKLCHRDLHGKNTLLDPDGKIVGVLDWDFAACMPIEIFAGDACNLMKDMHWDHADQLEQFELYNRALRHAEEVRDLRRPNDPTSTLSGHMFSDLHASTTVQLVGYMSNLIPEYAGCRWVWEILCRHLFGTRDWAPFRQSPIFAEWCATQHVRLATRRVEETISVPVPRSRYGDV</sequence>
<dbReference type="STRING" id="1314781.A0A165KXK3"/>
<dbReference type="InterPro" id="IPR002575">
    <property type="entry name" value="Aminoglycoside_PTrfase"/>
</dbReference>
<keyword evidence="3" id="KW-1185">Reference proteome</keyword>
<dbReference type="InParanoid" id="A0A165KXK3"/>
<dbReference type="InterPro" id="IPR051678">
    <property type="entry name" value="AGP_Transferase"/>
</dbReference>
<dbReference type="Gene3D" id="3.90.1200.10">
    <property type="match status" value="1"/>
</dbReference>
<dbReference type="SUPFAM" id="SSF56112">
    <property type="entry name" value="Protein kinase-like (PK-like)"/>
    <property type="match status" value="1"/>
</dbReference>
<dbReference type="InterPro" id="IPR011009">
    <property type="entry name" value="Kinase-like_dom_sf"/>
</dbReference>